<evidence type="ECO:0000313" key="1">
    <source>
        <dbReference type="EMBL" id="KAF8785787.1"/>
    </source>
</evidence>
<protein>
    <submittedName>
        <fullName evidence="1">Uncharacterized protein</fullName>
    </submittedName>
</protein>
<proteinExistence type="predicted"/>
<evidence type="ECO:0000313" key="2">
    <source>
        <dbReference type="Proteomes" id="UP000807504"/>
    </source>
</evidence>
<name>A0A8T0F3N6_ARGBR</name>
<gene>
    <name evidence="1" type="ORF">HNY73_011292</name>
</gene>
<dbReference type="EMBL" id="JABXBU010000030">
    <property type="protein sequence ID" value="KAF8785787.1"/>
    <property type="molecule type" value="Genomic_DNA"/>
</dbReference>
<dbReference type="Proteomes" id="UP000807504">
    <property type="component" value="Unassembled WGS sequence"/>
</dbReference>
<organism evidence="1 2">
    <name type="scientific">Argiope bruennichi</name>
    <name type="common">Wasp spider</name>
    <name type="synonym">Aranea bruennichi</name>
    <dbReference type="NCBI Taxonomy" id="94029"/>
    <lineage>
        <taxon>Eukaryota</taxon>
        <taxon>Metazoa</taxon>
        <taxon>Ecdysozoa</taxon>
        <taxon>Arthropoda</taxon>
        <taxon>Chelicerata</taxon>
        <taxon>Arachnida</taxon>
        <taxon>Araneae</taxon>
        <taxon>Araneomorphae</taxon>
        <taxon>Entelegynae</taxon>
        <taxon>Araneoidea</taxon>
        <taxon>Araneidae</taxon>
        <taxon>Argiope</taxon>
    </lineage>
</organism>
<keyword evidence="2" id="KW-1185">Reference proteome</keyword>
<sequence length="155" mass="18384">MFSSFSVKEIFCAQMQCYKFDRSEWNQRTVILMKRTLLEHLQYVYNTEENLNQLSRSDGATLYATFNGSYGYLGEVLAKIHFYLIYTEYAVKTVLEMITTRDPIAAASESEQLPRTKEEMKTIEEKFLPTKKRMEHLMSLIEEIFWKYIKEELGL</sequence>
<reference evidence="1" key="2">
    <citation type="submission" date="2020-06" db="EMBL/GenBank/DDBJ databases">
        <authorList>
            <person name="Sheffer M."/>
        </authorList>
    </citation>
    <scope>NUCLEOTIDE SEQUENCE</scope>
</reference>
<accession>A0A8T0F3N6</accession>
<dbReference type="AlphaFoldDB" id="A0A8T0F3N6"/>
<comment type="caution">
    <text evidence="1">The sequence shown here is derived from an EMBL/GenBank/DDBJ whole genome shotgun (WGS) entry which is preliminary data.</text>
</comment>
<reference evidence="1" key="1">
    <citation type="journal article" date="2020" name="bioRxiv">
        <title>Chromosome-level reference genome of the European wasp spider Argiope bruennichi: a resource for studies on range expansion and evolutionary adaptation.</title>
        <authorList>
            <person name="Sheffer M.M."/>
            <person name="Hoppe A."/>
            <person name="Krehenwinkel H."/>
            <person name="Uhl G."/>
            <person name="Kuss A.W."/>
            <person name="Jensen L."/>
            <person name="Jensen C."/>
            <person name="Gillespie R.G."/>
            <person name="Hoff K.J."/>
            <person name="Prost S."/>
        </authorList>
    </citation>
    <scope>NUCLEOTIDE SEQUENCE</scope>
</reference>